<feature type="signal peptide" evidence="5">
    <location>
        <begin position="1"/>
        <end position="19"/>
    </location>
</feature>
<evidence type="ECO:0000259" key="6">
    <source>
        <dbReference type="PROSITE" id="PS00623"/>
    </source>
</evidence>
<organism evidence="7 8">
    <name type="scientific">Pyronema omphalodes (strain CBS 100304)</name>
    <name type="common">Pyronema confluens</name>
    <dbReference type="NCBI Taxonomy" id="1076935"/>
    <lineage>
        <taxon>Eukaryota</taxon>
        <taxon>Fungi</taxon>
        <taxon>Dikarya</taxon>
        <taxon>Ascomycota</taxon>
        <taxon>Pezizomycotina</taxon>
        <taxon>Pezizomycetes</taxon>
        <taxon>Pezizales</taxon>
        <taxon>Pyronemataceae</taxon>
        <taxon>Pyronema</taxon>
    </lineage>
</organism>
<dbReference type="GO" id="GO:0050660">
    <property type="term" value="F:flavin adenine dinucleotide binding"/>
    <property type="evidence" value="ECO:0007669"/>
    <property type="project" value="InterPro"/>
</dbReference>
<dbReference type="InterPro" id="IPR036188">
    <property type="entry name" value="FAD/NAD-bd_sf"/>
</dbReference>
<keyword evidence="3 4" id="KW-0274">FAD</keyword>
<protein>
    <submittedName>
        <fullName evidence="7">Similar to Glucose oxidase acc. no. P81156</fullName>
    </submittedName>
</protein>
<dbReference type="PANTHER" id="PTHR11552">
    <property type="entry name" value="GLUCOSE-METHANOL-CHOLINE GMC OXIDOREDUCTASE"/>
    <property type="match status" value="1"/>
</dbReference>
<dbReference type="OMA" id="VNILMHP"/>
<dbReference type="STRING" id="1076935.U4L511"/>
<keyword evidence="5" id="KW-0732">Signal</keyword>
<dbReference type="Gene3D" id="3.30.560.10">
    <property type="entry name" value="Glucose Oxidase, domain 3"/>
    <property type="match status" value="1"/>
</dbReference>
<dbReference type="Pfam" id="PF05199">
    <property type="entry name" value="GMC_oxred_C"/>
    <property type="match status" value="1"/>
</dbReference>
<proteinExistence type="inferred from homology"/>
<gene>
    <name evidence="7" type="ORF">PCON_11741</name>
</gene>
<dbReference type="InterPro" id="IPR012132">
    <property type="entry name" value="GMC_OxRdtase"/>
</dbReference>
<dbReference type="GO" id="GO:0016614">
    <property type="term" value="F:oxidoreductase activity, acting on CH-OH group of donors"/>
    <property type="evidence" value="ECO:0007669"/>
    <property type="project" value="InterPro"/>
</dbReference>
<dbReference type="PANTHER" id="PTHR11552:SF115">
    <property type="entry name" value="DEHYDROGENASE XPTC-RELATED"/>
    <property type="match status" value="1"/>
</dbReference>
<feature type="active site" description="Proton acceptor" evidence="2">
    <location>
        <position position="604"/>
    </location>
</feature>
<dbReference type="AlphaFoldDB" id="U4L511"/>
<dbReference type="EMBL" id="HF935680">
    <property type="protein sequence ID" value="CCX12147.1"/>
    <property type="molecule type" value="Genomic_DNA"/>
</dbReference>
<dbReference type="Gene3D" id="3.50.50.60">
    <property type="entry name" value="FAD/NAD(P)-binding domain"/>
    <property type="match status" value="1"/>
</dbReference>
<keyword evidence="8" id="KW-1185">Reference proteome</keyword>
<feature type="domain" description="Glucose-methanol-choline oxidoreductase N-terminal" evidence="6">
    <location>
        <begin position="116"/>
        <end position="139"/>
    </location>
</feature>
<dbReference type="InterPro" id="IPR007867">
    <property type="entry name" value="GMC_OxRtase_C"/>
</dbReference>
<feature type="binding site" evidence="3">
    <location>
        <position position="266"/>
    </location>
    <ligand>
        <name>FAD</name>
        <dbReference type="ChEBI" id="CHEBI:57692"/>
    </ligand>
</feature>
<dbReference type="Proteomes" id="UP000018144">
    <property type="component" value="Unassembled WGS sequence"/>
</dbReference>
<dbReference type="PIRSF" id="PIRSF000137">
    <property type="entry name" value="Alcohol_oxidase"/>
    <property type="match status" value="1"/>
</dbReference>
<dbReference type="InterPro" id="IPR000172">
    <property type="entry name" value="GMC_OxRdtase_N"/>
</dbReference>
<name>U4L511_PYROM</name>
<comment type="cofactor">
    <cofactor evidence="3">
        <name>FAD</name>
        <dbReference type="ChEBI" id="CHEBI:57692"/>
    </cofactor>
</comment>
<dbReference type="eggNOG" id="KOG1238">
    <property type="taxonomic scope" value="Eukaryota"/>
</dbReference>
<evidence type="ECO:0000256" key="3">
    <source>
        <dbReference type="PIRSR" id="PIRSR000137-2"/>
    </source>
</evidence>
<feature type="active site" description="Proton donor" evidence="2">
    <location>
        <position position="561"/>
    </location>
</feature>
<evidence type="ECO:0000256" key="4">
    <source>
        <dbReference type="RuleBase" id="RU003968"/>
    </source>
</evidence>
<dbReference type="SUPFAM" id="SSF51905">
    <property type="entry name" value="FAD/NAD(P)-binding domain"/>
    <property type="match status" value="1"/>
</dbReference>
<evidence type="ECO:0000313" key="8">
    <source>
        <dbReference type="Proteomes" id="UP000018144"/>
    </source>
</evidence>
<sequence>MFVFTTLALLIAAVDVSCGSPFYGRIIEREDQLARSYDYVIIGGGTAGLTVANRLSEDPKINVLVLEAGIPDQKEGIAILPRYLGGTMRTVYDWNVTTVPQEFLGAANSVQSLTIGKVLGGSSVLNGMMFDRPSPQDIDAWEELGNPGWNWQRLLPYYKKSETFTPPSPEQAARFGITWDPAVHGTQGYIQSSYPNYIYPLNQNFQDALISLGLQQSKDQAGSAIGVFWSPNNLNPHNQTRSSSRSGYYDDFTRRPNLHALTSRHVTKLLTDKSGGEVKIIGVEYVEAGKSQTKYVIKAKKEYILSAGTVHDPQILQLSGIGPKTLLDKHQIPVVVDLPGVGNGFQDHPMGHLILNLANVVHTPYEMEINATWDAEQKALYYKNRTGAWTAGGPNSVAFLPLGNYTDRAADIISSYSSQDATDHLRTGLDGSVLAGFKKQHEVLLRHLSTAKMAAMEFMWLSGANRRYQMPFSMAIQHPFSRGFIEINSVDPFVQPTIDLRTASNPVDLELYVEALKFQRKVVQTPAIQALGPSEVRPGSDTVTDDEIRQYFRGSISTMFHPSGTSGMMPREIGGVVDSKLRVHGVKNLRVVDASIIPLIPASHLQSTVYAIAEKASDMIKGDQ</sequence>
<evidence type="ECO:0000256" key="1">
    <source>
        <dbReference type="ARBA" id="ARBA00010790"/>
    </source>
</evidence>
<evidence type="ECO:0000313" key="7">
    <source>
        <dbReference type="EMBL" id="CCX12147.1"/>
    </source>
</evidence>
<dbReference type="SUPFAM" id="SSF54373">
    <property type="entry name" value="FAD-linked reductases, C-terminal domain"/>
    <property type="match status" value="1"/>
</dbReference>
<feature type="chain" id="PRO_5004651909" evidence="5">
    <location>
        <begin position="20"/>
        <end position="624"/>
    </location>
</feature>
<dbReference type="PROSITE" id="PS00623">
    <property type="entry name" value="GMC_OXRED_1"/>
    <property type="match status" value="1"/>
</dbReference>
<dbReference type="Pfam" id="PF00732">
    <property type="entry name" value="GMC_oxred_N"/>
    <property type="match status" value="1"/>
</dbReference>
<evidence type="ECO:0000256" key="5">
    <source>
        <dbReference type="SAM" id="SignalP"/>
    </source>
</evidence>
<dbReference type="OrthoDB" id="269227at2759"/>
<evidence type="ECO:0000256" key="2">
    <source>
        <dbReference type="PIRSR" id="PIRSR000137-1"/>
    </source>
</evidence>
<keyword evidence="4" id="KW-0285">Flavoprotein</keyword>
<reference evidence="7 8" key="1">
    <citation type="journal article" date="2013" name="PLoS Genet.">
        <title>The genome and development-dependent transcriptomes of Pyronema confluens: a window into fungal evolution.</title>
        <authorList>
            <person name="Traeger S."/>
            <person name="Altegoer F."/>
            <person name="Freitag M."/>
            <person name="Gabaldon T."/>
            <person name="Kempken F."/>
            <person name="Kumar A."/>
            <person name="Marcet-Houben M."/>
            <person name="Poggeler S."/>
            <person name="Stajich J.E."/>
            <person name="Nowrousian M."/>
        </authorList>
    </citation>
    <scope>NUCLEOTIDE SEQUENCE [LARGE SCALE GENOMIC DNA]</scope>
    <source>
        <strain evidence="8">CBS 100304</strain>
        <tissue evidence="7">Vegetative mycelium</tissue>
    </source>
</reference>
<comment type="similarity">
    <text evidence="1 4">Belongs to the GMC oxidoreductase family.</text>
</comment>
<feature type="binding site" evidence="3">
    <location>
        <position position="118"/>
    </location>
    <ligand>
        <name>FAD</name>
        <dbReference type="ChEBI" id="CHEBI:57692"/>
    </ligand>
</feature>
<dbReference type="GO" id="GO:0044550">
    <property type="term" value="P:secondary metabolite biosynthetic process"/>
    <property type="evidence" value="ECO:0007669"/>
    <property type="project" value="TreeGrafter"/>
</dbReference>
<accession>U4L511</accession>